<organism evidence="1 2">
    <name type="scientific">Staphylococcus pettenkoferi</name>
    <dbReference type="NCBI Taxonomy" id="170573"/>
    <lineage>
        <taxon>Bacteria</taxon>
        <taxon>Bacillati</taxon>
        <taxon>Bacillota</taxon>
        <taxon>Bacilli</taxon>
        <taxon>Bacillales</taxon>
        <taxon>Staphylococcaceae</taxon>
        <taxon>Staphylococcus</taxon>
    </lineage>
</organism>
<dbReference type="RefSeq" id="WP_145458130.1">
    <property type="nucleotide sequence ID" value="NZ_JANSKR010000004.1"/>
</dbReference>
<evidence type="ECO:0000313" key="2">
    <source>
        <dbReference type="Proteomes" id="UP001072952"/>
    </source>
</evidence>
<accession>A0ABT4BL04</accession>
<dbReference type="EMBL" id="JANSLD010000027">
    <property type="protein sequence ID" value="MCY1583355.1"/>
    <property type="molecule type" value="Genomic_DNA"/>
</dbReference>
<keyword evidence="2" id="KW-1185">Reference proteome</keyword>
<proteinExistence type="predicted"/>
<dbReference type="Proteomes" id="UP001072952">
    <property type="component" value="Unassembled WGS sequence"/>
</dbReference>
<reference evidence="1" key="1">
    <citation type="journal article" date="2022" name="Int. J. Mol. Sci.">
        <title>Phenotypic and Genotypic Virulence Characterisation of Staphylococcus pettenkoferi Strains Isolated from Human Bloodstream and Diabetic Foot Infections.</title>
        <authorList>
            <person name="Magnan C."/>
            <person name="Ahmad-Mansour N."/>
            <person name="Pouget C."/>
            <person name="Morsli M."/>
            <person name="Huc-Brandt S."/>
            <person name="Pantel A."/>
            <person name="Dunyach-Remy C."/>
            <person name="Sotto A."/>
            <person name="Molle V."/>
            <person name="Lavigne J.-P."/>
        </authorList>
    </citation>
    <scope>NUCLEOTIDE SEQUENCE</scope>
    <source>
        <strain evidence="1">NSP012P</strain>
    </source>
</reference>
<protein>
    <recommendedName>
        <fullName evidence="3">Tail assembly chaperone</fullName>
    </recommendedName>
</protein>
<comment type="caution">
    <text evidence="1">The sequence shown here is derived from an EMBL/GenBank/DDBJ whole genome shotgun (WGS) entry which is preliminary data.</text>
</comment>
<evidence type="ECO:0000313" key="1">
    <source>
        <dbReference type="EMBL" id="MCY1583355.1"/>
    </source>
</evidence>
<reference evidence="1" key="2">
    <citation type="submission" date="2022-08" db="EMBL/GenBank/DDBJ databases">
        <authorList>
            <person name="Magnan C."/>
        </authorList>
    </citation>
    <scope>NUCLEOTIDE SEQUENCE</scope>
    <source>
        <strain evidence="1">NSP012P</strain>
    </source>
</reference>
<gene>
    <name evidence="1" type="ORF">NW133_07410</name>
</gene>
<sequence>MNDKVNIKQVQVNRDGSVEVLNQSNEVTIEPIRPRQFGSLMKIINTTIKDLQGNKDFQRTVQKFFGDYAEGFTLEDLFRDEDFNVFALLDAIGFLLEETPERVIEIIVAMTNIQRELVENQDMDTFFDIIERVIEVNDIEKLVERIKRVSSQMGKAMDFLRANNDEQVAQNVKKS</sequence>
<name>A0ABT4BL04_9STAP</name>
<evidence type="ECO:0008006" key="3">
    <source>
        <dbReference type="Google" id="ProtNLM"/>
    </source>
</evidence>